<dbReference type="GO" id="GO:0015935">
    <property type="term" value="C:small ribosomal subunit"/>
    <property type="evidence" value="ECO:0007669"/>
    <property type="project" value="TreeGrafter"/>
</dbReference>
<dbReference type="GO" id="GO:0005829">
    <property type="term" value="C:cytosol"/>
    <property type="evidence" value="ECO:0007669"/>
    <property type="project" value="TreeGrafter"/>
</dbReference>
<dbReference type="PROSITE" id="PS50159">
    <property type="entry name" value="RIBOSOMAL_S13_2"/>
    <property type="match status" value="1"/>
</dbReference>
<dbReference type="Pfam" id="PF00416">
    <property type="entry name" value="Ribosomal_S13"/>
    <property type="match status" value="1"/>
</dbReference>
<proteinExistence type="inferred from homology"/>
<dbReference type="InterPro" id="IPR027437">
    <property type="entry name" value="Rbsml_uS13_C"/>
</dbReference>
<dbReference type="Gene3D" id="1.10.8.50">
    <property type="match status" value="1"/>
</dbReference>
<sequence>MNILGREVNGQLYIALTKIYGIGVTRSKKICSDLGLDPVLRLKTKDPKTVQEIIAKISKYLETHPTWIIGQELKQMVRSNIERLKKIKCYRGLRHIKKLPVHGQRTHSNAKTCKRITI</sequence>
<dbReference type="InterPro" id="IPR018269">
    <property type="entry name" value="Ribosomal_uS13_CS"/>
</dbReference>
<evidence type="ECO:0000313" key="5">
    <source>
        <dbReference type="EMBL" id="BAU71471.1"/>
    </source>
</evidence>
<name>A0A146I7P0_9EUKA</name>
<dbReference type="SUPFAM" id="SSF46946">
    <property type="entry name" value="S13-like H2TH domain"/>
    <property type="match status" value="1"/>
</dbReference>
<dbReference type="GO" id="GO:0003723">
    <property type="term" value="F:RNA binding"/>
    <property type="evidence" value="ECO:0007669"/>
    <property type="project" value="InterPro"/>
</dbReference>
<dbReference type="InterPro" id="IPR001892">
    <property type="entry name" value="Ribosomal_uS13"/>
</dbReference>
<dbReference type="GO" id="GO:0006412">
    <property type="term" value="P:translation"/>
    <property type="evidence" value="ECO:0007669"/>
    <property type="project" value="InterPro"/>
</dbReference>
<dbReference type="GeneID" id="27217973"/>
<protein>
    <submittedName>
        <fullName evidence="5">Ribosomal protein S11</fullName>
    </submittedName>
</protein>
<keyword evidence="5" id="KW-0496">Mitochondrion</keyword>
<dbReference type="Gene3D" id="4.10.910.10">
    <property type="entry name" value="30s ribosomal protein s13, domain 2"/>
    <property type="match status" value="1"/>
</dbReference>
<keyword evidence="2 4" id="KW-0689">Ribosomal protein</keyword>
<evidence type="ECO:0000256" key="1">
    <source>
        <dbReference type="ARBA" id="ARBA00008080"/>
    </source>
</evidence>
<dbReference type="InterPro" id="IPR010979">
    <property type="entry name" value="Ribosomal_uS13-like_H2TH"/>
</dbReference>
<dbReference type="PIRSF" id="PIRSF002134">
    <property type="entry name" value="Ribosomal_S13"/>
    <property type="match status" value="1"/>
</dbReference>
<organism evidence="5">
    <name type="scientific">Diphylleia rotans</name>
    <dbReference type="NCBI Taxonomy" id="190327"/>
    <lineage>
        <taxon>Eukaryota</taxon>
        <taxon>CRuMs</taxon>
        <taxon>Collodictyonidae</taxon>
        <taxon>Diphylleia</taxon>
    </lineage>
</organism>
<evidence type="ECO:0000256" key="2">
    <source>
        <dbReference type="ARBA" id="ARBA00022980"/>
    </source>
</evidence>
<comment type="similarity">
    <text evidence="1 4">Belongs to the universal ribosomal protein uS13 family.</text>
</comment>
<dbReference type="PANTHER" id="PTHR10871:SF1">
    <property type="entry name" value="SMALL RIBOSOMAL SUBUNIT PROTEIN US13M"/>
    <property type="match status" value="1"/>
</dbReference>
<evidence type="ECO:0000256" key="4">
    <source>
        <dbReference type="RuleBase" id="RU003830"/>
    </source>
</evidence>
<dbReference type="EMBL" id="AP015014">
    <property type="protein sequence ID" value="BAU71471.1"/>
    <property type="molecule type" value="Genomic_DNA"/>
</dbReference>
<gene>
    <name evidence="5" type="primary">rps11</name>
</gene>
<keyword evidence="3 4" id="KW-0687">Ribonucleoprotein</keyword>
<accession>A0A146I7P0</accession>
<geneLocation type="mitochondrion" evidence="5"/>
<reference evidence="5" key="1">
    <citation type="submission" date="2015-10" db="EMBL/GenBank/DDBJ databases">
        <title>The mitochondrial genome of Diphylleia rotans.</title>
        <authorList>
            <person name="Kamikawa R."/>
            <person name="Roger A.J."/>
        </authorList>
    </citation>
    <scope>NUCLEOTIDE SEQUENCE</scope>
    <source>
        <strain evidence="5">NIES-3764</strain>
    </source>
</reference>
<dbReference type="GO" id="GO:0003735">
    <property type="term" value="F:structural constituent of ribosome"/>
    <property type="evidence" value="ECO:0007669"/>
    <property type="project" value="InterPro"/>
</dbReference>
<dbReference type="RefSeq" id="YP_009245619.1">
    <property type="nucleotide sequence ID" value="NC_029886.1"/>
</dbReference>
<dbReference type="AlphaFoldDB" id="A0A146I7P0"/>
<dbReference type="PROSITE" id="PS00646">
    <property type="entry name" value="RIBOSOMAL_S13_1"/>
    <property type="match status" value="1"/>
</dbReference>
<dbReference type="PANTHER" id="PTHR10871">
    <property type="entry name" value="30S RIBOSOMAL PROTEIN S13/40S RIBOSOMAL PROTEIN S18"/>
    <property type="match status" value="1"/>
</dbReference>
<evidence type="ECO:0000256" key="3">
    <source>
        <dbReference type="ARBA" id="ARBA00023274"/>
    </source>
</evidence>